<accession>E4ZEW8</accession>
<organism evidence="1 2">
    <name type="scientific">Neisseria lactamica (strain 020-06)</name>
    <dbReference type="NCBI Taxonomy" id="489653"/>
    <lineage>
        <taxon>Bacteria</taxon>
        <taxon>Pseudomonadati</taxon>
        <taxon>Pseudomonadota</taxon>
        <taxon>Betaproteobacteria</taxon>
        <taxon>Neisseriales</taxon>
        <taxon>Neisseriaceae</taxon>
        <taxon>Neisseria</taxon>
    </lineage>
</organism>
<dbReference type="Proteomes" id="UP000008723">
    <property type="component" value="Chromosome"/>
</dbReference>
<name>E4ZEW8_NEIL0</name>
<dbReference type="AlphaFoldDB" id="E4ZEW8"/>
<dbReference type="HOGENOM" id="CLU_3063820_0_0_4"/>
<dbReference type="EMBL" id="FN995097">
    <property type="protein sequence ID" value="CBN87904.1"/>
    <property type="molecule type" value="Genomic_DNA"/>
</dbReference>
<evidence type="ECO:0000313" key="1">
    <source>
        <dbReference type="EMBL" id="CBN87904.1"/>
    </source>
</evidence>
<evidence type="ECO:0000313" key="2">
    <source>
        <dbReference type="Proteomes" id="UP000008723"/>
    </source>
</evidence>
<proteinExistence type="predicted"/>
<gene>
    <name evidence="1" type="ordered locus">NLA_16990</name>
</gene>
<sequence>MIFLCVIGVRPFYAIGRLKDIAEAAEQDLPPPTEHIRSNRETFAHMHGCFRHI</sequence>
<reference evidence="1 2" key="1">
    <citation type="journal article" date="2010" name="BMC Genomics">
        <title>Independent evolution of the core and accessory gene sets in the genus Neisseria: insights gained from the genome of Neisseria lactamica isolate 020-06.</title>
        <authorList>
            <person name="Bennett J.S."/>
            <person name="Bentley S.D."/>
            <person name="Vernikos G.S."/>
            <person name="Quail M.A."/>
            <person name="Cherevach I."/>
            <person name="White B."/>
            <person name="Parkhill J."/>
            <person name="Maiden M.C."/>
        </authorList>
    </citation>
    <scope>NUCLEOTIDE SEQUENCE [LARGE SCALE GENOMIC DNA]</scope>
    <source>
        <strain evidence="1 2">020-06</strain>
    </source>
</reference>
<dbReference type="KEGG" id="nla:NLA_16990"/>
<protein>
    <submittedName>
        <fullName evidence="1">Uncharacterized protein</fullName>
    </submittedName>
</protein>